<comment type="catalytic activity">
    <reaction evidence="15">
        <text>a 5,6-dihydrouridine in mRNA + NADP(+) = a uridine in mRNA + NADPH + H(+)</text>
        <dbReference type="Rhea" id="RHEA:69855"/>
        <dbReference type="Rhea" id="RHEA-COMP:14658"/>
        <dbReference type="Rhea" id="RHEA-COMP:17789"/>
        <dbReference type="ChEBI" id="CHEBI:15378"/>
        <dbReference type="ChEBI" id="CHEBI:57783"/>
        <dbReference type="ChEBI" id="CHEBI:58349"/>
        <dbReference type="ChEBI" id="CHEBI:65315"/>
        <dbReference type="ChEBI" id="CHEBI:74443"/>
    </reaction>
    <physiologicalReaction direction="right-to-left" evidence="15">
        <dbReference type="Rhea" id="RHEA:69857"/>
    </physiologicalReaction>
</comment>
<keyword evidence="4" id="KW-0507">mRNA processing</keyword>
<proteinExistence type="inferred from homology"/>
<dbReference type="PROSITE" id="PS01136">
    <property type="entry name" value="UPF0034"/>
    <property type="match status" value="1"/>
</dbReference>
<evidence type="ECO:0000256" key="14">
    <source>
        <dbReference type="ARBA" id="ARBA00048934"/>
    </source>
</evidence>
<dbReference type="CDD" id="cd02801">
    <property type="entry name" value="DUS_like_FMN"/>
    <property type="match status" value="1"/>
</dbReference>
<evidence type="ECO:0000256" key="6">
    <source>
        <dbReference type="ARBA" id="ARBA00022857"/>
    </source>
</evidence>
<keyword evidence="6" id="KW-0521">NADP</keyword>
<feature type="region of interest" description="Disordered" evidence="17">
    <location>
        <begin position="1008"/>
        <end position="1058"/>
    </location>
</feature>
<evidence type="ECO:0000256" key="8">
    <source>
        <dbReference type="ARBA" id="ARBA00023027"/>
    </source>
</evidence>
<keyword evidence="7" id="KW-0560">Oxidoreductase</keyword>
<reference evidence="20" key="1">
    <citation type="submission" date="2016-04" db="EMBL/GenBank/DDBJ databases">
        <authorList>
            <person name="Evans L.H."/>
            <person name="Alamgir A."/>
            <person name="Owens N."/>
            <person name="Weber N.D."/>
            <person name="Virtaneva K."/>
            <person name="Barbian K."/>
            <person name="Babar A."/>
            <person name="Rosenke K."/>
        </authorList>
    </citation>
    <scope>NUCLEOTIDE SEQUENCE [LARGE SCALE GENOMIC DNA]</scope>
    <source>
        <strain evidence="20">CBS 101.48</strain>
    </source>
</reference>
<comment type="catalytic activity">
    <reaction evidence="16">
        <text>5,6-dihydrouridine(17) in tRNA + NADP(+) = uridine(17) in tRNA + NADPH + H(+)</text>
        <dbReference type="Rhea" id="RHEA:53368"/>
        <dbReference type="Rhea" id="RHEA-COMP:13541"/>
        <dbReference type="Rhea" id="RHEA-COMP:13542"/>
        <dbReference type="ChEBI" id="CHEBI:15378"/>
        <dbReference type="ChEBI" id="CHEBI:57783"/>
        <dbReference type="ChEBI" id="CHEBI:58349"/>
        <dbReference type="ChEBI" id="CHEBI:65315"/>
        <dbReference type="ChEBI" id="CHEBI:74443"/>
        <dbReference type="EC" id="1.3.1.88"/>
    </reaction>
    <physiologicalReaction direction="right-to-left" evidence="16">
        <dbReference type="Rhea" id="RHEA:53370"/>
    </physiologicalReaction>
</comment>
<evidence type="ECO:0000256" key="11">
    <source>
        <dbReference type="ARBA" id="ARBA00047287"/>
    </source>
</evidence>
<dbReference type="GO" id="GO:0006397">
    <property type="term" value="P:mRNA processing"/>
    <property type="evidence" value="ECO:0007669"/>
    <property type="project" value="UniProtKB-KW"/>
</dbReference>
<dbReference type="Gene3D" id="3.20.20.70">
    <property type="entry name" value="Aldolase class I"/>
    <property type="match status" value="1"/>
</dbReference>
<keyword evidence="8" id="KW-0520">NAD</keyword>
<feature type="domain" description="Heterokaryon incompatibility" evidence="19">
    <location>
        <begin position="120"/>
        <end position="207"/>
    </location>
</feature>
<dbReference type="GO" id="GO:0017150">
    <property type="term" value="F:tRNA dihydrouridine synthase activity"/>
    <property type="evidence" value="ECO:0007669"/>
    <property type="project" value="InterPro"/>
</dbReference>
<dbReference type="OrthoDB" id="272303at2759"/>
<keyword evidence="2" id="KW-0285">Flavoprotein</keyword>
<evidence type="ECO:0000256" key="15">
    <source>
        <dbReference type="ARBA" id="ARBA00049447"/>
    </source>
</evidence>
<name>A0A163KBB5_ABSGL</name>
<gene>
    <name evidence="20" type="primary">ABSGL_11688.1 scaffold 12318</name>
</gene>
<dbReference type="InterPro" id="IPR013785">
    <property type="entry name" value="Aldolase_TIM"/>
</dbReference>
<comment type="catalytic activity">
    <reaction evidence="12">
        <text>5,6-dihydrouridine(16) in tRNA + NADP(+) = uridine(16) in tRNA + NADPH + H(+)</text>
        <dbReference type="Rhea" id="RHEA:53376"/>
        <dbReference type="Rhea" id="RHEA-COMP:13543"/>
        <dbReference type="Rhea" id="RHEA-COMP:13544"/>
        <dbReference type="ChEBI" id="CHEBI:15378"/>
        <dbReference type="ChEBI" id="CHEBI:57783"/>
        <dbReference type="ChEBI" id="CHEBI:58349"/>
        <dbReference type="ChEBI" id="CHEBI:65315"/>
        <dbReference type="ChEBI" id="CHEBI:74443"/>
        <dbReference type="EC" id="1.3.1.88"/>
    </reaction>
    <physiologicalReaction direction="right-to-left" evidence="12">
        <dbReference type="Rhea" id="RHEA:53378"/>
    </physiologicalReaction>
</comment>
<evidence type="ECO:0000256" key="10">
    <source>
        <dbReference type="ARBA" id="ARBA00038890"/>
    </source>
</evidence>
<evidence type="ECO:0000256" key="4">
    <source>
        <dbReference type="ARBA" id="ARBA00022664"/>
    </source>
</evidence>
<keyword evidence="3" id="KW-0288">FMN</keyword>
<keyword evidence="5" id="KW-0819">tRNA processing</keyword>
<dbReference type="InParanoid" id="A0A163KBB5"/>
<dbReference type="Proteomes" id="UP000078561">
    <property type="component" value="Unassembled WGS sequence"/>
</dbReference>
<feature type="region of interest" description="Disordered" evidence="17">
    <location>
        <begin position="1"/>
        <end position="48"/>
    </location>
</feature>
<dbReference type="PANTHER" id="PTHR11082">
    <property type="entry name" value="TRNA-DIHYDROURIDINE SYNTHASE"/>
    <property type="match status" value="1"/>
</dbReference>
<comment type="cofactor">
    <cofactor evidence="1">
        <name>FMN</name>
        <dbReference type="ChEBI" id="CHEBI:58210"/>
    </cofactor>
</comment>
<dbReference type="InterPro" id="IPR018517">
    <property type="entry name" value="tRNA_hU_synthase_CS"/>
</dbReference>
<dbReference type="SUPFAM" id="SSF51395">
    <property type="entry name" value="FMN-linked oxidoreductases"/>
    <property type="match status" value="1"/>
</dbReference>
<evidence type="ECO:0000256" key="17">
    <source>
        <dbReference type="SAM" id="MobiDB-lite"/>
    </source>
</evidence>
<evidence type="ECO:0000256" key="3">
    <source>
        <dbReference type="ARBA" id="ARBA00022643"/>
    </source>
</evidence>
<accession>A0A163KBB5</accession>
<evidence type="ECO:0000259" key="19">
    <source>
        <dbReference type="Pfam" id="PF06985"/>
    </source>
</evidence>
<evidence type="ECO:0000259" key="18">
    <source>
        <dbReference type="Pfam" id="PF01207"/>
    </source>
</evidence>
<dbReference type="Pfam" id="PF06985">
    <property type="entry name" value="HET"/>
    <property type="match status" value="1"/>
</dbReference>
<evidence type="ECO:0000313" key="21">
    <source>
        <dbReference type="Proteomes" id="UP000078561"/>
    </source>
</evidence>
<dbReference type="AlphaFoldDB" id="A0A163KBB5"/>
<feature type="compositionally biased region" description="Basic and acidic residues" evidence="17">
    <location>
        <begin position="1014"/>
        <end position="1058"/>
    </location>
</feature>
<evidence type="ECO:0000256" key="12">
    <source>
        <dbReference type="ARBA" id="ARBA00047652"/>
    </source>
</evidence>
<evidence type="ECO:0000256" key="9">
    <source>
        <dbReference type="ARBA" id="ARBA00038313"/>
    </source>
</evidence>
<evidence type="ECO:0000256" key="13">
    <source>
        <dbReference type="ARBA" id="ARBA00048342"/>
    </source>
</evidence>
<sequence length="1058" mass="122101">MKAISGFSSAFAPSYSQPSQMKKVIPNDSFDFSDTEEDSVPERVSGPFSTIPASLPSRPIPLASASSRVYSYRKRPEREPFTIVLVDIQQAAENRRIQCVKKQLCYEDTASDSEEDDFSYVALSYRWGELDEQLVAGSDEYHAHITSFQLFHFYDLCKSISQEPDMAHISYVWVDAICVDQENRERRKATIYRMNDIYKCATWIIAVPDLHSFYLSISSSANNEMMKTIKKHRVYLYHLLRGSQQTLVELDEAWMDEIGISRSDELRRNLTGYTNLAVQEIMKLDFQNTAPTVLLNQMVSSLFMANKAPLKDTTEDPSQRVFNHFVKELCRDEFKRKIQKRQKEIIDSVEFLQTVMEDWSNRTWVISEYHIAKRKNGIMKFWFTLLGCPDLQGLPFFEFDFKYQTPSSDSPIKDTTADQCPFTRRIIYRTRRFSGSMRRRLLKRSFLEMMLETKASNNEDRFHSILPLTPKYKHHIMDGDTIADWGITDMLSVRLKLLEWIDTRDQLTLLISCTPPLSTPPLLPSFATCTREIKHGFSKYLRTLPLDSCNFDLGISSSIGVSKIGGGITRLCLRPKAYYVPSTRKPTRQYYQEIGLSSKIWGILGLDMEKDALVAISIPIFLNRTITHDPAIDRLLRSDFQLVGNWEKNKWVCYRFCSNYKDCYEFFQKTLKSPRYIVGPMVDQSEHAWRILSRRYNAQLCYTPMFHARLFSEPDSGPKYRADQWTTNEHDRPVIVQFCANDPEILLRAAKLVEDDCDAVDLNLGCPQHIAKRGRYGSFLQDEWDLIKSMVSTLHEHLAVPVTVKIRVFGTVEKTVEYAKMIEAAGAQMLTVHGRLREQKGHNTGLADWDKIKAVKEALSIPVIANGNILYHEDVQRCMDYTGVDGVMSAEGSLYNPAIFAPGRTMPPCTWEMAQEYLEICRDQEPNTRPGIIKAHMFKLFQPSLPHHTDLRAQLAKANTWQMFWDITMAMKERLIADQAAIGEDELNGKENEKGIRQYGHWRCQPYFRPTLPDNDKHAKKEKTDNKRKLDENTATENEPKKTKEAVVEEEKLVKNAV</sequence>
<organism evidence="20">
    <name type="scientific">Absidia glauca</name>
    <name type="common">Pin mould</name>
    <dbReference type="NCBI Taxonomy" id="4829"/>
    <lineage>
        <taxon>Eukaryota</taxon>
        <taxon>Fungi</taxon>
        <taxon>Fungi incertae sedis</taxon>
        <taxon>Mucoromycota</taxon>
        <taxon>Mucoromycotina</taxon>
        <taxon>Mucoromycetes</taxon>
        <taxon>Mucorales</taxon>
        <taxon>Cunninghamellaceae</taxon>
        <taxon>Absidia</taxon>
    </lineage>
</organism>
<dbReference type="STRING" id="4829.A0A163KBB5"/>
<feature type="domain" description="DUS-like FMN-binding" evidence="18">
    <location>
        <begin position="678"/>
        <end position="973"/>
    </location>
</feature>
<comment type="catalytic activity">
    <reaction evidence="13">
        <text>a 5,6-dihydrouridine in mRNA + NAD(+) = a uridine in mRNA + NADH + H(+)</text>
        <dbReference type="Rhea" id="RHEA:69851"/>
        <dbReference type="Rhea" id="RHEA-COMP:14658"/>
        <dbReference type="Rhea" id="RHEA-COMP:17789"/>
        <dbReference type="ChEBI" id="CHEBI:15378"/>
        <dbReference type="ChEBI" id="CHEBI:57540"/>
        <dbReference type="ChEBI" id="CHEBI:57945"/>
        <dbReference type="ChEBI" id="CHEBI:65315"/>
        <dbReference type="ChEBI" id="CHEBI:74443"/>
    </reaction>
    <physiologicalReaction direction="right-to-left" evidence="13">
        <dbReference type="Rhea" id="RHEA:69853"/>
    </physiologicalReaction>
</comment>
<dbReference type="PANTHER" id="PTHR11082:SF5">
    <property type="entry name" value="TRNA-DIHYDROURIDINE(16_17) SYNTHASE [NAD(P)(+)]-LIKE"/>
    <property type="match status" value="1"/>
</dbReference>
<evidence type="ECO:0000313" key="20">
    <source>
        <dbReference type="EMBL" id="SAM05813.1"/>
    </source>
</evidence>
<keyword evidence="21" id="KW-1185">Reference proteome</keyword>
<protein>
    <recommendedName>
        <fullName evidence="10">tRNA-dihydrouridine(16/17) synthase [NAD(P)(+)]</fullName>
        <ecNumber evidence="10">1.3.1.88</ecNumber>
    </recommendedName>
</protein>
<evidence type="ECO:0000256" key="1">
    <source>
        <dbReference type="ARBA" id="ARBA00001917"/>
    </source>
</evidence>
<evidence type="ECO:0000256" key="5">
    <source>
        <dbReference type="ARBA" id="ARBA00022694"/>
    </source>
</evidence>
<comment type="catalytic activity">
    <reaction evidence="14">
        <text>5,6-dihydrouridine(16) in tRNA + NAD(+) = uridine(16) in tRNA + NADH + H(+)</text>
        <dbReference type="Rhea" id="RHEA:53380"/>
        <dbReference type="Rhea" id="RHEA-COMP:13543"/>
        <dbReference type="Rhea" id="RHEA-COMP:13544"/>
        <dbReference type="ChEBI" id="CHEBI:15378"/>
        <dbReference type="ChEBI" id="CHEBI:57540"/>
        <dbReference type="ChEBI" id="CHEBI:57945"/>
        <dbReference type="ChEBI" id="CHEBI:65315"/>
        <dbReference type="ChEBI" id="CHEBI:74443"/>
        <dbReference type="EC" id="1.3.1.88"/>
    </reaction>
    <physiologicalReaction direction="right-to-left" evidence="14">
        <dbReference type="Rhea" id="RHEA:53382"/>
    </physiologicalReaction>
</comment>
<dbReference type="InterPro" id="IPR010730">
    <property type="entry name" value="HET"/>
</dbReference>
<evidence type="ECO:0000256" key="2">
    <source>
        <dbReference type="ARBA" id="ARBA00022630"/>
    </source>
</evidence>
<dbReference type="GO" id="GO:0050660">
    <property type="term" value="F:flavin adenine dinucleotide binding"/>
    <property type="evidence" value="ECO:0007669"/>
    <property type="project" value="InterPro"/>
</dbReference>
<dbReference type="InterPro" id="IPR035587">
    <property type="entry name" value="DUS-like_FMN-bd"/>
</dbReference>
<dbReference type="Pfam" id="PF01207">
    <property type="entry name" value="Dus"/>
    <property type="match status" value="1"/>
</dbReference>
<comment type="similarity">
    <text evidence="9">Belongs to the Dus family. Dus1 subfamily.</text>
</comment>
<dbReference type="EC" id="1.3.1.88" evidence="10"/>
<evidence type="ECO:0000256" key="16">
    <source>
        <dbReference type="ARBA" id="ARBA00049467"/>
    </source>
</evidence>
<evidence type="ECO:0000256" key="7">
    <source>
        <dbReference type="ARBA" id="ARBA00023002"/>
    </source>
</evidence>
<comment type="catalytic activity">
    <reaction evidence="11">
        <text>5,6-dihydrouridine(17) in tRNA + NAD(+) = uridine(17) in tRNA + NADH + H(+)</text>
        <dbReference type="Rhea" id="RHEA:53372"/>
        <dbReference type="Rhea" id="RHEA-COMP:13541"/>
        <dbReference type="Rhea" id="RHEA-COMP:13542"/>
        <dbReference type="ChEBI" id="CHEBI:15378"/>
        <dbReference type="ChEBI" id="CHEBI:57540"/>
        <dbReference type="ChEBI" id="CHEBI:57945"/>
        <dbReference type="ChEBI" id="CHEBI:65315"/>
        <dbReference type="ChEBI" id="CHEBI:74443"/>
        <dbReference type="EC" id="1.3.1.88"/>
    </reaction>
    <physiologicalReaction direction="right-to-left" evidence="11">
        <dbReference type="Rhea" id="RHEA:53374"/>
    </physiologicalReaction>
</comment>
<dbReference type="EMBL" id="LT554473">
    <property type="protein sequence ID" value="SAM05813.1"/>
    <property type="molecule type" value="Genomic_DNA"/>
</dbReference>